<evidence type="ECO:0000313" key="3">
    <source>
        <dbReference type="Proteomes" id="UP001281410"/>
    </source>
</evidence>
<dbReference type="EMBL" id="JANJYJ010000007">
    <property type="protein sequence ID" value="KAK3199045.1"/>
    <property type="molecule type" value="Genomic_DNA"/>
</dbReference>
<keyword evidence="3" id="KW-1185">Reference proteome</keyword>
<accession>A0AAE0DZS7</accession>
<protein>
    <submittedName>
        <fullName evidence="2">Uncharacterized protein</fullName>
    </submittedName>
</protein>
<feature type="transmembrane region" description="Helical" evidence="1">
    <location>
        <begin position="39"/>
        <end position="63"/>
    </location>
</feature>
<name>A0AAE0DZS7_9ROSI</name>
<proteinExistence type="predicted"/>
<reference evidence="2" key="1">
    <citation type="journal article" date="2023" name="Plant J.">
        <title>Genome sequences and population genomics provide insights into the demographic history, inbreeding, and mutation load of two 'living fossil' tree species of Dipteronia.</title>
        <authorList>
            <person name="Feng Y."/>
            <person name="Comes H.P."/>
            <person name="Chen J."/>
            <person name="Zhu S."/>
            <person name="Lu R."/>
            <person name="Zhang X."/>
            <person name="Li P."/>
            <person name="Qiu J."/>
            <person name="Olsen K.M."/>
            <person name="Qiu Y."/>
        </authorList>
    </citation>
    <scope>NUCLEOTIDE SEQUENCE</scope>
    <source>
        <strain evidence="2">NBL</strain>
    </source>
</reference>
<sequence length="105" mass="10588">MRFSIIKLSKFVVGVAVDVALLAEFVVVADVAVVADAVVAVGVIVVVVAVVVVSVVAVVVGVAEVADVADAAVVVFIKVLIGNPRALSCALSCTTPVPYINTSLQ</sequence>
<organism evidence="2 3">
    <name type="scientific">Dipteronia sinensis</name>
    <dbReference type="NCBI Taxonomy" id="43782"/>
    <lineage>
        <taxon>Eukaryota</taxon>
        <taxon>Viridiplantae</taxon>
        <taxon>Streptophyta</taxon>
        <taxon>Embryophyta</taxon>
        <taxon>Tracheophyta</taxon>
        <taxon>Spermatophyta</taxon>
        <taxon>Magnoliopsida</taxon>
        <taxon>eudicotyledons</taxon>
        <taxon>Gunneridae</taxon>
        <taxon>Pentapetalae</taxon>
        <taxon>rosids</taxon>
        <taxon>malvids</taxon>
        <taxon>Sapindales</taxon>
        <taxon>Sapindaceae</taxon>
        <taxon>Hippocastanoideae</taxon>
        <taxon>Acereae</taxon>
        <taxon>Dipteronia</taxon>
    </lineage>
</organism>
<comment type="caution">
    <text evidence="2">The sequence shown here is derived from an EMBL/GenBank/DDBJ whole genome shotgun (WGS) entry which is preliminary data.</text>
</comment>
<evidence type="ECO:0000256" key="1">
    <source>
        <dbReference type="SAM" id="Phobius"/>
    </source>
</evidence>
<gene>
    <name evidence="2" type="ORF">Dsin_022460</name>
</gene>
<keyword evidence="1" id="KW-0472">Membrane</keyword>
<feature type="transmembrane region" description="Helical" evidence="1">
    <location>
        <begin position="12"/>
        <end position="33"/>
    </location>
</feature>
<evidence type="ECO:0000313" key="2">
    <source>
        <dbReference type="EMBL" id="KAK3199045.1"/>
    </source>
</evidence>
<keyword evidence="1" id="KW-0812">Transmembrane</keyword>
<dbReference type="Proteomes" id="UP001281410">
    <property type="component" value="Unassembled WGS sequence"/>
</dbReference>
<dbReference type="AlphaFoldDB" id="A0AAE0DZS7"/>
<keyword evidence="1" id="KW-1133">Transmembrane helix</keyword>